<evidence type="ECO:0000256" key="1">
    <source>
        <dbReference type="PIRNR" id="PIRNR002786"/>
    </source>
</evidence>
<dbReference type="EMBL" id="CP035503">
    <property type="protein sequence ID" value="QDL39599.1"/>
    <property type="molecule type" value="Genomic_DNA"/>
</dbReference>
<dbReference type="InterPro" id="IPR045584">
    <property type="entry name" value="Pilin-like"/>
</dbReference>
<dbReference type="SUPFAM" id="SSF54523">
    <property type="entry name" value="Pili subunits"/>
    <property type="match status" value="1"/>
</dbReference>
<evidence type="ECO:0000259" key="4">
    <source>
        <dbReference type="Pfam" id="PF21687"/>
    </source>
</evidence>
<keyword evidence="1" id="KW-0472">Membrane</keyword>
<feature type="domain" description="T2SS protein K second SAM-like" evidence="3">
    <location>
        <begin position="231"/>
        <end position="289"/>
    </location>
</feature>
<dbReference type="PANTHER" id="PTHR38831:SF1">
    <property type="entry name" value="TYPE II SECRETION SYSTEM PROTEIN K-RELATED"/>
    <property type="match status" value="1"/>
</dbReference>
<dbReference type="OrthoDB" id="5293133at2"/>
<dbReference type="Pfam" id="PF21687">
    <property type="entry name" value="T2SSK_1st"/>
    <property type="match status" value="1"/>
</dbReference>
<dbReference type="NCBIfam" id="NF037980">
    <property type="entry name" value="T2SS_GspK"/>
    <property type="match status" value="1"/>
</dbReference>
<accession>A0A515DGS9</accession>
<dbReference type="GO" id="GO:0009306">
    <property type="term" value="P:protein secretion"/>
    <property type="evidence" value="ECO:0007669"/>
    <property type="project" value="InterPro"/>
</dbReference>
<feature type="domain" description="T2SS protein K first SAM-like" evidence="4">
    <location>
        <begin position="111"/>
        <end position="226"/>
    </location>
</feature>
<organism evidence="5 6">
    <name type="scientific">Rhodoferax sediminis</name>
    <dbReference type="NCBI Taxonomy" id="2509614"/>
    <lineage>
        <taxon>Bacteria</taxon>
        <taxon>Pseudomonadati</taxon>
        <taxon>Pseudomonadota</taxon>
        <taxon>Betaproteobacteria</taxon>
        <taxon>Burkholderiales</taxon>
        <taxon>Comamonadaceae</taxon>
        <taxon>Rhodoferax</taxon>
    </lineage>
</organism>
<evidence type="ECO:0000256" key="2">
    <source>
        <dbReference type="SAM" id="MobiDB-lite"/>
    </source>
</evidence>
<evidence type="ECO:0000313" key="5">
    <source>
        <dbReference type="EMBL" id="QDL39599.1"/>
    </source>
</evidence>
<proteinExistence type="inferred from homology"/>
<dbReference type="InterPro" id="IPR049179">
    <property type="entry name" value="T2SSK_SAM-like_2nd"/>
</dbReference>
<feature type="region of interest" description="Disordered" evidence="2">
    <location>
        <begin position="166"/>
        <end position="189"/>
    </location>
</feature>
<keyword evidence="1" id="KW-1003">Cell membrane</keyword>
<evidence type="ECO:0000259" key="3">
    <source>
        <dbReference type="Pfam" id="PF03934"/>
    </source>
</evidence>
<dbReference type="SUPFAM" id="SSF47781">
    <property type="entry name" value="RuvA domain 2-like"/>
    <property type="match status" value="1"/>
</dbReference>
<dbReference type="InterPro" id="IPR049031">
    <property type="entry name" value="T2SSK_SAM-like_1st"/>
</dbReference>
<name>A0A515DGS9_9BURK</name>
<dbReference type="AlphaFoldDB" id="A0A515DGS9"/>
<keyword evidence="1" id="KW-0997">Cell inner membrane</keyword>
<comment type="subcellular location">
    <subcellularLocation>
        <location evidence="1">Cell inner membrane</location>
    </subcellularLocation>
</comment>
<dbReference type="KEGG" id="rhf:EUB48_02785"/>
<comment type="similarity">
    <text evidence="1">Belongs to the GSP K family.</text>
</comment>
<sequence>MAMLTVTLVATFAAAAMWQQWRASEVEAAERARVQSSWVLVGALDWARLILREDARSGGADYLAEPWAVPLEEARLSTFLAADQNNTGGHADDSDDAQNAFLSGQMIDLQSRLNVANLVQNGQVSAPAQLAFERLFGVLGLAPAQLSVLTDNLLLASNGAATAATAATSAATGSTTGTPTTPTTASANNSDNALAPLLPQRVGQLVWLGLAPATLAALRPYITLLPVRTPVNLNTASAEVLYACIPGIEMADAQKLVTQRDRTHFATLADAAQLLGAAAGALNADQHGVSSRFFEVRGRLRLNQTVVQERSVVQREGLDVRVLWRERGVPPALPGQTPSTN</sequence>
<gene>
    <name evidence="5" type="ORF">EUB48_02785</name>
</gene>
<keyword evidence="1" id="KW-0813">Transport</keyword>
<evidence type="ECO:0000313" key="6">
    <source>
        <dbReference type="Proteomes" id="UP000316798"/>
    </source>
</evidence>
<dbReference type="GO" id="GO:0005886">
    <property type="term" value="C:plasma membrane"/>
    <property type="evidence" value="ECO:0007669"/>
    <property type="project" value="UniProtKB-SubCell"/>
</dbReference>
<dbReference type="InterPro" id="IPR005628">
    <property type="entry name" value="GspK"/>
</dbReference>
<dbReference type="Pfam" id="PF03934">
    <property type="entry name" value="T2SSK"/>
    <property type="match status" value="1"/>
</dbReference>
<dbReference type="Proteomes" id="UP000316798">
    <property type="component" value="Chromosome"/>
</dbReference>
<dbReference type="PIRSF" id="PIRSF002786">
    <property type="entry name" value="XcpX"/>
    <property type="match status" value="1"/>
</dbReference>
<dbReference type="PANTHER" id="PTHR38831">
    <property type="entry name" value="TYPE II SECRETION SYSTEM PROTEIN K"/>
    <property type="match status" value="1"/>
</dbReference>
<keyword evidence="6" id="KW-1185">Reference proteome</keyword>
<reference evidence="5 6" key="1">
    <citation type="submission" date="2019-01" db="EMBL/GenBank/DDBJ databases">
        <title>Genomic insights into a novel species Rhodoferax sp.</title>
        <authorList>
            <person name="Jin L."/>
        </authorList>
    </citation>
    <scope>NUCLEOTIDE SEQUENCE [LARGE SCALE GENOMIC DNA]</scope>
    <source>
        <strain evidence="5 6">CHu59-6-5</strain>
    </source>
</reference>
<dbReference type="InterPro" id="IPR010994">
    <property type="entry name" value="RuvA_2-like"/>
</dbReference>
<protein>
    <recommendedName>
        <fullName evidence="1">Type II secretion system protein K</fullName>
    </recommendedName>
</protein>